<protein>
    <submittedName>
        <fullName evidence="1">Uncharacterized protein</fullName>
    </submittedName>
</protein>
<proteinExistence type="predicted"/>
<dbReference type="KEGG" id="jsv:CNX70_06815"/>
<evidence type="ECO:0000313" key="2">
    <source>
        <dbReference type="Proteomes" id="UP000218437"/>
    </source>
</evidence>
<reference evidence="1 2" key="1">
    <citation type="submission" date="2017-09" db="EMBL/GenBank/DDBJ databases">
        <title>Complete genome sequence of Janthinobacterium svalbardensis PAMC 27463.</title>
        <authorList>
            <person name="Cho Y.-J."/>
            <person name="Cho A."/>
            <person name="Kim O.-S."/>
            <person name="Lee J.-I."/>
        </authorList>
    </citation>
    <scope>NUCLEOTIDE SEQUENCE [LARGE SCALE GENOMIC DNA]</scope>
    <source>
        <strain evidence="1 2">PAMC 27463</strain>
    </source>
</reference>
<keyword evidence="2" id="KW-1185">Reference proteome</keyword>
<accession>A0A290WSP8</accession>
<evidence type="ECO:0000313" key="1">
    <source>
        <dbReference type="EMBL" id="ATD59929.1"/>
    </source>
</evidence>
<dbReference type="EMBL" id="CP023422">
    <property type="protein sequence ID" value="ATD59929.1"/>
    <property type="molecule type" value="Genomic_DNA"/>
</dbReference>
<dbReference type="RefSeq" id="WP_096234077.1">
    <property type="nucleotide sequence ID" value="NZ_CP023422.1"/>
</dbReference>
<sequence length="192" mass="22072">MQDAELNAVEVAIEKYHSGEMSVADAQCLLRDAWELEEVNGRKRALEVFSSSAEGTIGDRYRFRAECSRDAELFIQAIQCFIEPAGSISPHSYYADVGVKFSIVKKISPRDLLWIASFIVDGHVLVQTLEKEDRYTGKRDYYRRLDVHEPRYKPSRDVLKEVRKNVAHRIQNLKHLLADSRQFAQDLKVLTA</sequence>
<dbReference type="AlphaFoldDB" id="A0A290WSP8"/>
<dbReference type="Proteomes" id="UP000218437">
    <property type="component" value="Chromosome"/>
</dbReference>
<organism evidence="1 2">
    <name type="scientific">Janthinobacterium svalbardensis</name>
    <dbReference type="NCBI Taxonomy" id="368607"/>
    <lineage>
        <taxon>Bacteria</taxon>
        <taxon>Pseudomonadati</taxon>
        <taxon>Pseudomonadota</taxon>
        <taxon>Betaproteobacteria</taxon>
        <taxon>Burkholderiales</taxon>
        <taxon>Oxalobacteraceae</taxon>
        <taxon>Janthinobacterium</taxon>
    </lineage>
</organism>
<gene>
    <name evidence="1" type="ORF">CNX70_06815</name>
</gene>
<name>A0A290WSP8_9BURK</name>